<feature type="transmembrane region" description="Helical" evidence="1">
    <location>
        <begin position="21"/>
        <end position="42"/>
    </location>
</feature>
<evidence type="ECO:0008006" key="4">
    <source>
        <dbReference type="Google" id="ProtNLM"/>
    </source>
</evidence>
<proteinExistence type="predicted"/>
<sequence>MSTNRQQLLSIARRLAVGPNLQRSVSILLTVMFALVVVYYLLVREQSFTVYAQTNYAAFEVTTKRPQLWMIGDATLCQRRVKRKAEADRDGLCDGRLFDVQPAELAEITWTEGTNFTLFGDTGNLAALAFQGGEESGAFFNGEPIRGESILYFATDSLAKVETLVLSAKVTIGANAETGETGLLHDGRYEIREVLALTSGASVVATGTFLPGDQIRVIDKDGSRLSMRLLIMPSDTSRAAFGIVATSSPEVSSIAIDRVGAARTHITSKWTDRLSNDSLPLALSIFLGLFGASLGIAKSLTGVREK</sequence>
<evidence type="ECO:0000256" key="1">
    <source>
        <dbReference type="SAM" id="Phobius"/>
    </source>
</evidence>
<dbReference type="EMBL" id="JAHUZE010000001">
    <property type="protein sequence ID" value="MBV7378514.1"/>
    <property type="molecule type" value="Genomic_DNA"/>
</dbReference>
<protein>
    <recommendedName>
        <fullName evidence="4">MacB-like periplasmic core domain-containing protein</fullName>
    </recommendedName>
</protein>
<evidence type="ECO:0000313" key="2">
    <source>
        <dbReference type="EMBL" id="MBV7378514.1"/>
    </source>
</evidence>
<keyword evidence="1" id="KW-0472">Membrane</keyword>
<evidence type="ECO:0000313" key="3">
    <source>
        <dbReference type="Proteomes" id="UP000756530"/>
    </source>
</evidence>
<accession>A0ABS6SZU8</accession>
<keyword evidence="1" id="KW-1133">Transmembrane helix</keyword>
<keyword evidence="3" id="KW-1185">Reference proteome</keyword>
<reference evidence="2 3" key="1">
    <citation type="submission" date="2021-05" db="EMBL/GenBank/DDBJ databases">
        <title>Culturable bacteria isolated from Daya Bay.</title>
        <authorList>
            <person name="Zheng W."/>
            <person name="Yu S."/>
            <person name="Huang Y."/>
        </authorList>
    </citation>
    <scope>NUCLEOTIDE SEQUENCE [LARGE SCALE GENOMIC DNA]</scope>
    <source>
        <strain evidence="2 3">DP4N28-5</strain>
    </source>
</reference>
<comment type="caution">
    <text evidence="2">The sequence shown here is derived from an EMBL/GenBank/DDBJ whole genome shotgun (WGS) entry which is preliminary data.</text>
</comment>
<organism evidence="2 3">
    <name type="scientific">Maritimibacter dapengensis</name>
    <dbReference type="NCBI Taxonomy" id="2836868"/>
    <lineage>
        <taxon>Bacteria</taxon>
        <taxon>Pseudomonadati</taxon>
        <taxon>Pseudomonadota</taxon>
        <taxon>Alphaproteobacteria</taxon>
        <taxon>Rhodobacterales</taxon>
        <taxon>Roseobacteraceae</taxon>
        <taxon>Maritimibacter</taxon>
    </lineage>
</organism>
<dbReference type="RefSeq" id="WP_218391643.1">
    <property type="nucleotide sequence ID" value="NZ_JAHUZE010000001.1"/>
</dbReference>
<dbReference type="Proteomes" id="UP000756530">
    <property type="component" value="Unassembled WGS sequence"/>
</dbReference>
<gene>
    <name evidence="2" type="ORF">KJP28_06215</name>
</gene>
<keyword evidence="1" id="KW-0812">Transmembrane</keyword>
<name>A0ABS6SZU8_9RHOB</name>